<evidence type="ECO:0000256" key="10">
    <source>
        <dbReference type="ARBA" id="ARBA00023136"/>
    </source>
</evidence>
<feature type="transmembrane region" description="Helical" evidence="12">
    <location>
        <begin position="65"/>
        <end position="83"/>
    </location>
</feature>
<dbReference type="GO" id="GO:0006508">
    <property type="term" value="P:proteolysis"/>
    <property type="evidence" value="ECO:0007669"/>
    <property type="project" value="UniProtKB-KW"/>
</dbReference>
<evidence type="ECO:0000256" key="11">
    <source>
        <dbReference type="SAM" id="MobiDB-lite"/>
    </source>
</evidence>
<keyword evidence="8 12" id="KW-1133">Transmembrane helix</keyword>
<dbReference type="GO" id="GO:0004222">
    <property type="term" value="F:metalloendopeptidase activity"/>
    <property type="evidence" value="ECO:0007669"/>
    <property type="project" value="InterPro"/>
</dbReference>
<accession>A0A178IKC4</accession>
<evidence type="ECO:0000259" key="13">
    <source>
        <dbReference type="Pfam" id="PF01435"/>
    </source>
</evidence>
<comment type="cofactor">
    <cofactor evidence="1">
        <name>Zn(2+)</name>
        <dbReference type="ChEBI" id="CHEBI:29105"/>
    </cofactor>
</comment>
<dbReference type="CDD" id="cd07340">
    <property type="entry name" value="M48B_Htpx_like"/>
    <property type="match status" value="1"/>
</dbReference>
<feature type="transmembrane region" description="Helical" evidence="12">
    <location>
        <begin position="231"/>
        <end position="254"/>
    </location>
</feature>
<evidence type="ECO:0000256" key="7">
    <source>
        <dbReference type="ARBA" id="ARBA00022833"/>
    </source>
</evidence>
<gene>
    <name evidence="14" type="ORF">AW736_08310</name>
</gene>
<keyword evidence="3" id="KW-0645">Protease</keyword>
<evidence type="ECO:0000256" key="3">
    <source>
        <dbReference type="ARBA" id="ARBA00022670"/>
    </source>
</evidence>
<dbReference type="EMBL" id="LRRQ01000072">
    <property type="protein sequence ID" value="OAM90208.1"/>
    <property type="molecule type" value="Genomic_DNA"/>
</dbReference>
<evidence type="ECO:0000313" key="15">
    <source>
        <dbReference type="Proteomes" id="UP000078486"/>
    </source>
</evidence>
<keyword evidence="6" id="KW-0378">Hydrolase</keyword>
<name>A0A178IKC4_9BACT</name>
<evidence type="ECO:0000313" key="14">
    <source>
        <dbReference type="EMBL" id="OAM90208.1"/>
    </source>
</evidence>
<dbReference type="Pfam" id="PF01435">
    <property type="entry name" value="Peptidase_M48"/>
    <property type="match status" value="1"/>
</dbReference>
<evidence type="ECO:0000256" key="4">
    <source>
        <dbReference type="ARBA" id="ARBA00022692"/>
    </source>
</evidence>
<evidence type="ECO:0000256" key="1">
    <source>
        <dbReference type="ARBA" id="ARBA00001947"/>
    </source>
</evidence>
<evidence type="ECO:0000256" key="6">
    <source>
        <dbReference type="ARBA" id="ARBA00022801"/>
    </source>
</evidence>
<dbReference type="InterPro" id="IPR001915">
    <property type="entry name" value="Peptidase_M48"/>
</dbReference>
<keyword evidence="4 12" id="KW-0812">Transmembrane</keyword>
<keyword evidence="10 12" id="KW-0472">Membrane</keyword>
<feature type="transmembrane region" description="Helical" evidence="12">
    <location>
        <begin position="193"/>
        <end position="211"/>
    </location>
</feature>
<reference evidence="14 15" key="1">
    <citation type="submission" date="2016-01" db="EMBL/GenBank/DDBJ databases">
        <title>High potential of lignocellulose degradation of a new Verrucomicrobia species.</title>
        <authorList>
            <person name="Wang Y."/>
            <person name="Shi Y."/>
            <person name="Qiu Z."/>
            <person name="Liu S."/>
            <person name="Yang H."/>
        </authorList>
    </citation>
    <scope>NUCLEOTIDE SEQUENCE [LARGE SCALE GENOMIC DNA]</scope>
    <source>
        <strain evidence="14 15">TSB47</strain>
    </source>
</reference>
<evidence type="ECO:0000256" key="2">
    <source>
        <dbReference type="ARBA" id="ARBA00022475"/>
    </source>
</evidence>
<keyword evidence="15" id="KW-1185">Reference proteome</keyword>
<dbReference type="SUPFAM" id="SSF158682">
    <property type="entry name" value="TerB-like"/>
    <property type="match status" value="1"/>
</dbReference>
<dbReference type="InterPro" id="IPR050083">
    <property type="entry name" value="HtpX_protease"/>
</dbReference>
<dbReference type="RefSeq" id="WP_068769869.1">
    <property type="nucleotide sequence ID" value="NZ_CP109796.1"/>
</dbReference>
<keyword evidence="9" id="KW-0482">Metalloprotease</keyword>
<proteinExistence type="predicted"/>
<organism evidence="14 15">
    <name type="scientific">Termitidicoccus mucosus</name>
    <dbReference type="NCBI Taxonomy" id="1184151"/>
    <lineage>
        <taxon>Bacteria</taxon>
        <taxon>Pseudomonadati</taxon>
        <taxon>Verrucomicrobiota</taxon>
        <taxon>Opitutia</taxon>
        <taxon>Opitutales</taxon>
        <taxon>Opitutaceae</taxon>
        <taxon>Termitidicoccus</taxon>
    </lineage>
</organism>
<keyword evidence="5" id="KW-0479">Metal-binding</keyword>
<feature type="transmembrane region" description="Helical" evidence="12">
    <location>
        <begin position="18"/>
        <end position="40"/>
    </location>
</feature>
<keyword evidence="2" id="KW-1003">Cell membrane</keyword>
<evidence type="ECO:0000256" key="5">
    <source>
        <dbReference type="ARBA" id="ARBA00022723"/>
    </source>
</evidence>
<dbReference type="OrthoDB" id="15218at2"/>
<comment type="caution">
    <text evidence="14">The sequence shown here is derived from an EMBL/GenBank/DDBJ whole genome shotgun (WGS) entry which is preliminary data.</text>
</comment>
<dbReference type="GO" id="GO:0046872">
    <property type="term" value="F:metal ion binding"/>
    <property type="evidence" value="ECO:0007669"/>
    <property type="project" value="UniProtKB-KW"/>
</dbReference>
<feature type="region of interest" description="Disordered" evidence="11">
    <location>
        <begin position="344"/>
        <end position="386"/>
    </location>
</feature>
<dbReference type="InterPro" id="IPR029024">
    <property type="entry name" value="TerB-like"/>
</dbReference>
<evidence type="ECO:0000256" key="12">
    <source>
        <dbReference type="SAM" id="Phobius"/>
    </source>
</evidence>
<dbReference type="Gene3D" id="3.30.2010.10">
    <property type="entry name" value="Metalloproteases ('zincins'), catalytic domain"/>
    <property type="match status" value="1"/>
</dbReference>
<evidence type="ECO:0000256" key="9">
    <source>
        <dbReference type="ARBA" id="ARBA00023049"/>
    </source>
</evidence>
<keyword evidence="7" id="KW-0862">Zinc</keyword>
<dbReference type="PANTHER" id="PTHR43221:SF2">
    <property type="entry name" value="PROTEASE HTPX HOMOLOG"/>
    <property type="match status" value="1"/>
</dbReference>
<sequence length="658" mass="68343">MDFFQAQDHARKKSGRLVFFYLAAVVAIILSIYAVLILALTETSADGYPYPPDAPFLVRYWDPQLFLGTAGITIAVIALGSLFKIISLRGGGGVVARSVGGILVTPGTTDPQKRRLVNVVEEMAIASGVRVPEIYILPEEGINAFAAGYSPDDAAVAVTQGALDTLTRDELQGVVAHEFSHILNGDMRLNIRLIGLLFGILLLTLIGRVVLRAAASSGSRRSGDKKGGGAAAFLVLGLALIIIGYLGVFFGRLIQAAVSRQREFLADASAVQFTRNPDGIAGALRKIGARATGSRIANAHATETSHMFFASALRSSFGGLFATHPPLAERIKAIDPSFDGNFSAKLKPRADAGEPPARKPRPSPPPPLPVIGAAIPGVGGATGAATPPPIPSAEFLAALAVASAPDPSLGAETLKTIPPALRETAHDPERVRALILALLRDPADAAVAAKQQTVADGVLATTEREAYAAALPPAAALPARARLPLLDLALPALRTLPPAQIESFLQAVDAFIAADGKTSLAEFALRRVIQRNLRPPERNPRLVTAAAPLAAEIGLLLSALAHAGAAVPESAVRAFAAGAEKFDEVTRAKLALLPVGNADPDALIRALDHLDHASPAIKKTLLSALIAAASSDASIAPAEIEIIRATAAALNCPAPPVQ</sequence>
<dbReference type="AlphaFoldDB" id="A0A178IKC4"/>
<dbReference type="STRING" id="1184151.AW736_08310"/>
<evidence type="ECO:0000256" key="8">
    <source>
        <dbReference type="ARBA" id="ARBA00022989"/>
    </source>
</evidence>
<dbReference type="Proteomes" id="UP000078486">
    <property type="component" value="Unassembled WGS sequence"/>
</dbReference>
<protein>
    <recommendedName>
        <fullName evidence="13">Peptidase M48 domain-containing protein</fullName>
    </recommendedName>
</protein>
<feature type="domain" description="Peptidase M48" evidence="13">
    <location>
        <begin position="112"/>
        <end position="335"/>
    </location>
</feature>
<dbReference type="PANTHER" id="PTHR43221">
    <property type="entry name" value="PROTEASE HTPX"/>
    <property type="match status" value="1"/>
</dbReference>